<evidence type="ECO:0000313" key="1">
    <source>
        <dbReference type="EMBL" id="KAK4013813.1"/>
    </source>
</evidence>
<protein>
    <submittedName>
        <fullName evidence="1">Uncharacterized protein</fullName>
    </submittedName>
</protein>
<comment type="caution">
    <text evidence="1">The sequence shown here is derived from an EMBL/GenBank/DDBJ whole genome shotgun (WGS) entry which is preliminary data.</text>
</comment>
<keyword evidence="2" id="KW-1185">Reference proteome</keyword>
<reference evidence="1 2" key="1">
    <citation type="journal article" date="2023" name="Nucleic Acids Res.">
        <title>The hologenome of Daphnia magna reveals possible DNA methylation and microbiome-mediated evolution of the host genome.</title>
        <authorList>
            <person name="Chaturvedi A."/>
            <person name="Li X."/>
            <person name="Dhandapani V."/>
            <person name="Marshall H."/>
            <person name="Kissane S."/>
            <person name="Cuenca-Cambronero M."/>
            <person name="Asole G."/>
            <person name="Calvet F."/>
            <person name="Ruiz-Romero M."/>
            <person name="Marangio P."/>
            <person name="Guigo R."/>
            <person name="Rago D."/>
            <person name="Mirbahai L."/>
            <person name="Eastwood N."/>
            <person name="Colbourne J.K."/>
            <person name="Zhou J."/>
            <person name="Mallon E."/>
            <person name="Orsini L."/>
        </authorList>
    </citation>
    <scope>NUCLEOTIDE SEQUENCE [LARGE SCALE GENOMIC DNA]</scope>
    <source>
        <strain evidence="1">LRV0_1</strain>
    </source>
</reference>
<evidence type="ECO:0000313" key="2">
    <source>
        <dbReference type="Proteomes" id="UP001234178"/>
    </source>
</evidence>
<dbReference type="Proteomes" id="UP001234178">
    <property type="component" value="Unassembled WGS sequence"/>
</dbReference>
<organism evidence="1 2">
    <name type="scientific">Daphnia magna</name>
    <dbReference type="NCBI Taxonomy" id="35525"/>
    <lineage>
        <taxon>Eukaryota</taxon>
        <taxon>Metazoa</taxon>
        <taxon>Ecdysozoa</taxon>
        <taxon>Arthropoda</taxon>
        <taxon>Crustacea</taxon>
        <taxon>Branchiopoda</taxon>
        <taxon>Diplostraca</taxon>
        <taxon>Cladocera</taxon>
        <taxon>Anomopoda</taxon>
        <taxon>Daphniidae</taxon>
        <taxon>Daphnia</taxon>
    </lineage>
</organism>
<gene>
    <name evidence="1" type="ORF">OUZ56_026366</name>
</gene>
<sequence>MTGLQAVIKSVGKSSRHILQRICAFRAKTIHLIFDRVTSPSIKDMERDKRTDSDRNVHFKIAGENQLRPIDFGYHLLVSSNVLKAILLRMVLLLLVSSMPQPLSWPWKYTSLIKI</sequence>
<dbReference type="EMBL" id="JAOYFB010000004">
    <property type="protein sequence ID" value="KAK4013813.1"/>
    <property type="molecule type" value="Genomic_DNA"/>
</dbReference>
<name>A0ABQ9ZLI9_9CRUS</name>
<proteinExistence type="predicted"/>
<accession>A0ABQ9ZLI9</accession>